<protein>
    <submittedName>
        <fullName evidence="1">Uncharacterized protein</fullName>
    </submittedName>
</protein>
<name>A0AAW1L0K1_POPJA</name>
<dbReference type="Proteomes" id="UP001458880">
    <property type="component" value="Unassembled WGS sequence"/>
</dbReference>
<sequence>ISLCNQNSFLRDRSAS</sequence>
<dbReference type="AlphaFoldDB" id="A0AAW1L0K1"/>
<evidence type="ECO:0000313" key="1">
    <source>
        <dbReference type="EMBL" id="KAK9727382.1"/>
    </source>
</evidence>
<gene>
    <name evidence="1" type="ORF">QE152_g19163</name>
</gene>
<accession>A0AAW1L0K1</accession>
<keyword evidence="2" id="KW-1185">Reference proteome</keyword>
<proteinExistence type="predicted"/>
<feature type="non-terminal residue" evidence="1">
    <location>
        <position position="1"/>
    </location>
</feature>
<organism evidence="1 2">
    <name type="scientific">Popillia japonica</name>
    <name type="common">Japanese beetle</name>
    <dbReference type="NCBI Taxonomy" id="7064"/>
    <lineage>
        <taxon>Eukaryota</taxon>
        <taxon>Metazoa</taxon>
        <taxon>Ecdysozoa</taxon>
        <taxon>Arthropoda</taxon>
        <taxon>Hexapoda</taxon>
        <taxon>Insecta</taxon>
        <taxon>Pterygota</taxon>
        <taxon>Neoptera</taxon>
        <taxon>Endopterygota</taxon>
        <taxon>Coleoptera</taxon>
        <taxon>Polyphaga</taxon>
        <taxon>Scarabaeiformia</taxon>
        <taxon>Scarabaeidae</taxon>
        <taxon>Rutelinae</taxon>
        <taxon>Popillia</taxon>
    </lineage>
</organism>
<dbReference type="EMBL" id="JASPKY010000179">
    <property type="protein sequence ID" value="KAK9727382.1"/>
    <property type="molecule type" value="Genomic_DNA"/>
</dbReference>
<reference evidence="1 2" key="1">
    <citation type="journal article" date="2024" name="BMC Genomics">
        <title>De novo assembly and annotation of Popillia japonica's genome with initial clues to its potential as an invasive pest.</title>
        <authorList>
            <person name="Cucini C."/>
            <person name="Boschi S."/>
            <person name="Funari R."/>
            <person name="Cardaioli E."/>
            <person name="Iannotti N."/>
            <person name="Marturano G."/>
            <person name="Paoli F."/>
            <person name="Bruttini M."/>
            <person name="Carapelli A."/>
            <person name="Frati F."/>
            <person name="Nardi F."/>
        </authorList>
    </citation>
    <scope>NUCLEOTIDE SEQUENCE [LARGE SCALE GENOMIC DNA]</scope>
    <source>
        <strain evidence="1">DMR45628</strain>
    </source>
</reference>
<evidence type="ECO:0000313" key="2">
    <source>
        <dbReference type="Proteomes" id="UP001458880"/>
    </source>
</evidence>
<comment type="caution">
    <text evidence="1">The sequence shown here is derived from an EMBL/GenBank/DDBJ whole genome shotgun (WGS) entry which is preliminary data.</text>
</comment>